<feature type="transmembrane region" description="Helical" evidence="5">
    <location>
        <begin position="122"/>
        <end position="146"/>
    </location>
</feature>
<dbReference type="RefSeq" id="WP_241367488.1">
    <property type="nucleotide sequence ID" value="NZ_JAKZFC010000001.1"/>
</dbReference>
<feature type="transmembrane region" description="Helical" evidence="5">
    <location>
        <begin position="207"/>
        <end position="229"/>
    </location>
</feature>
<name>A0ABS9U8H0_9BACL</name>
<reference evidence="7 8" key="1">
    <citation type="submission" date="2022-03" db="EMBL/GenBank/DDBJ databases">
        <authorList>
            <person name="Jo J.-H."/>
            <person name="Im W.-T."/>
        </authorList>
    </citation>
    <scope>NUCLEOTIDE SEQUENCE [LARGE SCALE GENOMIC DNA]</scope>
    <source>
        <strain evidence="7 8">MA9</strain>
    </source>
</reference>
<evidence type="ECO:0000256" key="2">
    <source>
        <dbReference type="ARBA" id="ARBA00022692"/>
    </source>
</evidence>
<keyword evidence="4 5" id="KW-0472">Membrane</keyword>
<keyword evidence="3 5" id="KW-1133">Transmembrane helix</keyword>
<dbReference type="PANTHER" id="PTHR43471:SF1">
    <property type="entry name" value="ABC TRANSPORTER PERMEASE PROTEIN NOSY-RELATED"/>
    <property type="match status" value="1"/>
</dbReference>
<protein>
    <submittedName>
        <fullName evidence="7">ABC transporter permease</fullName>
    </submittedName>
</protein>
<evidence type="ECO:0000256" key="3">
    <source>
        <dbReference type="ARBA" id="ARBA00022989"/>
    </source>
</evidence>
<gene>
    <name evidence="7" type="ORF">LZ480_01100</name>
</gene>
<dbReference type="InterPro" id="IPR013525">
    <property type="entry name" value="ABC2_TM"/>
</dbReference>
<dbReference type="EMBL" id="JAKZFC010000001">
    <property type="protein sequence ID" value="MCH7320469.1"/>
    <property type="molecule type" value="Genomic_DNA"/>
</dbReference>
<feature type="transmembrane region" description="Helical" evidence="5">
    <location>
        <begin position="92"/>
        <end position="116"/>
    </location>
</feature>
<keyword evidence="2 5" id="KW-0812">Transmembrane</keyword>
<comment type="subcellular location">
    <subcellularLocation>
        <location evidence="1">Membrane</location>
        <topology evidence="1">Multi-pass membrane protein</topology>
    </subcellularLocation>
</comment>
<feature type="transmembrane region" description="Helical" evidence="5">
    <location>
        <begin position="21"/>
        <end position="39"/>
    </location>
</feature>
<keyword evidence="8" id="KW-1185">Reference proteome</keyword>
<accession>A0ABS9U8H0</accession>
<evidence type="ECO:0000313" key="8">
    <source>
        <dbReference type="Proteomes" id="UP001316087"/>
    </source>
</evidence>
<evidence type="ECO:0000313" key="7">
    <source>
        <dbReference type="EMBL" id="MCH7320469.1"/>
    </source>
</evidence>
<sequence length="236" mass="26021">MNVSLKRIQAIFMKDYKEFSRNYAISMVIFLPLILALMYRQTGAESIQSYFLPLNMTFSMVTAYVQSCLIAEEKERNTLRSLMMSPASIADILLGKSLLVFILTGVILAVSAYIVGYAPSQVVPIVLVLAISTVFYLAVGTICGLFTKSVMEASLAVLPIILVFSFGPMALNLTETNVMYKIAQWLPSAQLVILAEHSQQGASVGEIVQPLLLITIWTVVAIVIAVLLFKKRTKDE</sequence>
<feature type="transmembrane region" description="Helical" evidence="5">
    <location>
        <begin position="51"/>
        <end position="71"/>
    </location>
</feature>
<feature type="domain" description="ABC-2 type transporter transmembrane" evidence="6">
    <location>
        <begin position="37"/>
        <end position="227"/>
    </location>
</feature>
<comment type="caution">
    <text evidence="7">The sequence shown here is derived from an EMBL/GenBank/DDBJ whole genome shotgun (WGS) entry which is preliminary data.</text>
</comment>
<dbReference type="Pfam" id="PF12698">
    <property type="entry name" value="ABC2_membrane_3"/>
    <property type="match status" value="1"/>
</dbReference>
<dbReference type="Proteomes" id="UP001316087">
    <property type="component" value="Unassembled WGS sequence"/>
</dbReference>
<evidence type="ECO:0000256" key="1">
    <source>
        <dbReference type="ARBA" id="ARBA00004141"/>
    </source>
</evidence>
<evidence type="ECO:0000256" key="4">
    <source>
        <dbReference type="ARBA" id="ARBA00023136"/>
    </source>
</evidence>
<dbReference type="PANTHER" id="PTHR43471">
    <property type="entry name" value="ABC TRANSPORTER PERMEASE"/>
    <property type="match status" value="1"/>
</dbReference>
<proteinExistence type="predicted"/>
<organism evidence="7 8">
    <name type="scientific">Solibacillus palustris</name>
    <dbReference type="NCBI Taxonomy" id="2908203"/>
    <lineage>
        <taxon>Bacteria</taxon>
        <taxon>Bacillati</taxon>
        <taxon>Bacillota</taxon>
        <taxon>Bacilli</taxon>
        <taxon>Bacillales</taxon>
        <taxon>Caryophanaceae</taxon>
        <taxon>Solibacillus</taxon>
    </lineage>
</organism>
<feature type="transmembrane region" description="Helical" evidence="5">
    <location>
        <begin position="153"/>
        <end position="171"/>
    </location>
</feature>
<evidence type="ECO:0000256" key="5">
    <source>
        <dbReference type="SAM" id="Phobius"/>
    </source>
</evidence>
<evidence type="ECO:0000259" key="6">
    <source>
        <dbReference type="Pfam" id="PF12698"/>
    </source>
</evidence>